<dbReference type="EMBL" id="CP012850">
    <property type="protein sequence ID" value="ALI34300.1"/>
    <property type="molecule type" value="Genomic_DNA"/>
</dbReference>
<gene>
    <name evidence="2" type="primary">gdhI_1</name>
    <name evidence="2" type="ORF">NMY3_00086</name>
</gene>
<reference evidence="3" key="1">
    <citation type="submission" date="2015-10" db="EMBL/GenBank/DDBJ databases">
        <title>Niche specialization of a soil ammonia-oxidizing archaeon, Candidatus Nitrosocosmicus oleophilus.</title>
        <authorList>
            <person name="Jung M.-Y."/>
            <person name="Rhee S.-K."/>
        </authorList>
    </citation>
    <scope>NUCLEOTIDE SEQUENCE [LARGE SCALE GENOMIC DNA]</scope>
    <source>
        <strain evidence="3">MY3</strain>
    </source>
</reference>
<dbReference type="InterPro" id="IPR020904">
    <property type="entry name" value="Sc_DH/Rdtase_CS"/>
</dbReference>
<dbReference type="GO" id="GO:0047936">
    <property type="term" value="F:glucose 1-dehydrogenase [NAD(P)+] activity"/>
    <property type="evidence" value="ECO:0007669"/>
    <property type="project" value="UniProtKB-EC"/>
</dbReference>
<organism evidence="2 3">
    <name type="scientific">Candidatus Nitrosocosmicus oleophilus</name>
    <dbReference type="NCBI Taxonomy" id="1353260"/>
    <lineage>
        <taxon>Archaea</taxon>
        <taxon>Nitrososphaerota</taxon>
        <taxon>Nitrososphaeria</taxon>
        <taxon>Nitrososphaerales</taxon>
        <taxon>Nitrososphaeraceae</taxon>
        <taxon>Candidatus Nitrosocosmicus</taxon>
    </lineage>
</organism>
<dbReference type="InterPro" id="IPR036291">
    <property type="entry name" value="NAD(P)-bd_dom_sf"/>
</dbReference>
<dbReference type="SUPFAM" id="SSF51735">
    <property type="entry name" value="NAD(P)-binding Rossmann-fold domains"/>
    <property type="match status" value="1"/>
</dbReference>
<dbReference type="Pfam" id="PF13561">
    <property type="entry name" value="adh_short_C2"/>
    <property type="match status" value="1"/>
</dbReference>
<dbReference type="PANTHER" id="PTHR42760:SF132">
    <property type="entry name" value="SHORT-CHAIN DEHYDROGENASE_REDUCTASE FAMILY PROTEIN"/>
    <property type="match status" value="1"/>
</dbReference>
<protein>
    <submittedName>
        <fullName evidence="2">Glucose 1-dehydrogenase 1</fullName>
        <ecNumber evidence="2">1.1.1.47</ecNumber>
    </submittedName>
</protein>
<sequence>MIDETVDKFQRLDVLVNNAGIQKDIPLTETTLQDWYNIISVDLTGPFICSREAVKQMKVQNNPCGGCIINISSVHQIIPRPHYVAYATSKGGIEMMTKTMALELATDNIRVNIVAPGAIDTDMNINLRTNVEERENTLRKIPMGRIGKDEEVANVVEFLASHKASYITGSTVIVDGGMTLYPSFILDYDHNSIHIFPKGSM</sequence>
<accession>A0A654LU15</accession>
<comment type="similarity">
    <text evidence="1">Belongs to the short-chain dehydrogenases/reductases (SDR) family.</text>
</comment>
<dbReference type="PRINTS" id="PR00081">
    <property type="entry name" value="GDHRDH"/>
</dbReference>
<evidence type="ECO:0000313" key="3">
    <source>
        <dbReference type="Proteomes" id="UP000058925"/>
    </source>
</evidence>
<dbReference type="KEGG" id="taa:NMY3_00086"/>
<dbReference type="PRINTS" id="PR00080">
    <property type="entry name" value="SDRFAMILY"/>
</dbReference>
<dbReference type="PROSITE" id="PS00061">
    <property type="entry name" value="ADH_SHORT"/>
    <property type="match status" value="1"/>
</dbReference>
<dbReference type="FunFam" id="3.40.50.720:FF:000084">
    <property type="entry name" value="Short-chain dehydrogenase reductase"/>
    <property type="match status" value="1"/>
</dbReference>
<proteinExistence type="inferred from homology"/>
<dbReference type="AlphaFoldDB" id="A0A654LU15"/>
<dbReference type="Proteomes" id="UP000058925">
    <property type="component" value="Chromosome"/>
</dbReference>
<evidence type="ECO:0000313" key="2">
    <source>
        <dbReference type="EMBL" id="ALI34300.1"/>
    </source>
</evidence>
<dbReference type="Gene3D" id="3.40.50.720">
    <property type="entry name" value="NAD(P)-binding Rossmann-like Domain"/>
    <property type="match status" value="1"/>
</dbReference>
<evidence type="ECO:0000256" key="1">
    <source>
        <dbReference type="ARBA" id="ARBA00006484"/>
    </source>
</evidence>
<dbReference type="EC" id="1.1.1.47" evidence="2"/>
<name>A0A654LU15_9ARCH</name>
<keyword evidence="2" id="KW-0560">Oxidoreductase</keyword>
<dbReference type="PANTHER" id="PTHR42760">
    <property type="entry name" value="SHORT-CHAIN DEHYDROGENASES/REDUCTASES FAMILY MEMBER"/>
    <property type="match status" value="1"/>
</dbReference>
<keyword evidence="3" id="KW-1185">Reference proteome</keyword>
<dbReference type="InterPro" id="IPR002347">
    <property type="entry name" value="SDR_fam"/>
</dbReference>